<dbReference type="AlphaFoldDB" id="A0A6B9VPI1"/>
<name>A0A6B9VPI1_9CHLO</name>
<evidence type="ECO:0000256" key="3">
    <source>
        <dbReference type="ARBA" id="ARBA00022741"/>
    </source>
</evidence>
<dbReference type="InterPro" id="IPR012094">
    <property type="entry name" value="tRNA_Ile_lys_synt"/>
</dbReference>
<organism evidence="8">
    <name type="scientific">Trebouxia lynnae</name>
    <dbReference type="NCBI Taxonomy" id="1825957"/>
    <lineage>
        <taxon>Eukaryota</taxon>
        <taxon>Viridiplantae</taxon>
        <taxon>Chlorophyta</taxon>
        <taxon>core chlorophytes</taxon>
        <taxon>Trebouxiophyceae</taxon>
        <taxon>Trebouxiales</taxon>
        <taxon>Trebouxiaceae</taxon>
        <taxon>Trebouxia</taxon>
    </lineage>
</organism>
<dbReference type="SUPFAM" id="SSF82829">
    <property type="entry name" value="MesJ substrate recognition domain-like"/>
    <property type="match status" value="1"/>
</dbReference>
<dbReference type="GO" id="GO:0032267">
    <property type="term" value="F:tRNA(Ile)-lysidine synthase activity"/>
    <property type="evidence" value="ECO:0007669"/>
    <property type="project" value="UniProtKB-EC"/>
</dbReference>
<reference evidence="8" key="1">
    <citation type="journal article" date="2019" name="J. Phycol.">
        <title>The chloroplast genome of the lichen-symbiont microalga Trebouxia sp. Tr9 (Trebouxiophyceae, Chlorophyta) shows short inverted repeats with a single gene and loss of the rps4 gene, which is encoded by the nucleus.</title>
        <authorList>
            <person name="Martinez-Alberola F."/>
            <person name="Barreno E."/>
            <person name="Casano L.M."/>
            <person name="Gasulla F."/>
            <person name="Molins A."/>
            <person name="Moya P."/>
            <person name="Gonzalez-Hourcade M."/>
            <person name="Del Campo E.M."/>
        </authorList>
    </citation>
    <scope>NUCLEOTIDE SEQUENCE</scope>
    <source>
        <strain evidence="8">TR9</strain>
    </source>
</reference>
<comment type="function">
    <text evidence="6">Ligates lysine onto the cytidine present at position 34 of the AUA codon-specific tRNA(Ile) that contains the anticodon CAU, in an ATP-dependent manner. Cytidine is converted to lysidine, thus changing the amino acid specificity of the tRNA from methionine to isoleucine.</text>
</comment>
<evidence type="ECO:0000259" key="7">
    <source>
        <dbReference type="Pfam" id="PF01171"/>
    </source>
</evidence>
<dbReference type="EMBL" id="MK643158">
    <property type="protein sequence ID" value="QHO63870.1"/>
    <property type="molecule type" value="Genomic_DNA"/>
</dbReference>
<feature type="domain" description="tRNA(Ile)-lysidine/2-thiocytidine synthase N-terminal" evidence="7">
    <location>
        <begin position="486"/>
        <end position="535"/>
    </location>
</feature>
<dbReference type="EC" id="6.3.4.19" evidence="6"/>
<dbReference type="GO" id="GO:0006400">
    <property type="term" value="P:tRNA modification"/>
    <property type="evidence" value="ECO:0007669"/>
    <property type="project" value="UniProtKB-UniRule"/>
</dbReference>
<gene>
    <name evidence="8" type="primary">ycf62</name>
    <name evidence="8" type="synonym">TilS</name>
    <name evidence="6" type="synonym">tilS</name>
</gene>
<comment type="subcellular location">
    <subcellularLocation>
        <location evidence="6">Plastid</location>
        <location evidence="6">Chloroplast</location>
    </subcellularLocation>
</comment>
<evidence type="ECO:0000256" key="6">
    <source>
        <dbReference type="HAMAP-Rule" id="MF_01161"/>
    </source>
</evidence>
<dbReference type="Gene3D" id="1.20.59.20">
    <property type="match status" value="1"/>
</dbReference>
<comment type="domain">
    <text evidence="6">The N-terminal region contains the highly conserved SGGXDS motif, predicted to be a P-loop motif involved in ATP binding.</text>
</comment>
<evidence type="ECO:0000256" key="4">
    <source>
        <dbReference type="ARBA" id="ARBA00022840"/>
    </source>
</evidence>
<feature type="binding site" evidence="6">
    <location>
        <begin position="33"/>
        <end position="38"/>
    </location>
    <ligand>
        <name>ATP</name>
        <dbReference type="ChEBI" id="CHEBI:30616"/>
    </ligand>
</feature>
<comment type="catalytic activity">
    <reaction evidence="5 6">
        <text>cytidine(34) in tRNA(Ile2) + L-lysine + ATP = lysidine(34) in tRNA(Ile2) + AMP + diphosphate + H(+)</text>
        <dbReference type="Rhea" id="RHEA:43744"/>
        <dbReference type="Rhea" id="RHEA-COMP:10625"/>
        <dbReference type="Rhea" id="RHEA-COMP:10670"/>
        <dbReference type="ChEBI" id="CHEBI:15378"/>
        <dbReference type="ChEBI" id="CHEBI:30616"/>
        <dbReference type="ChEBI" id="CHEBI:32551"/>
        <dbReference type="ChEBI" id="CHEBI:33019"/>
        <dbReference type="ChEBI" id="CHEBI:82748"/>
        <dbReference type="ChEBI" id="CHEBI:83665"/>
        <dbReference type="ChEBI" id="CHEBI:456215"/>
        <dbReference type="EC" id="6.3.4.19"/>
    </reaction>
</comment>
<dbReference type="Gene3D" id="3.40.50.620">
    <property type="entry name" value="HUPs"/>
    <property type="match status" value="1"/>
</dbReference>
<dbReference type="GO" id="GO:0005524">
    <property type="term" value="F:ATP binding"/>
    <property type="evidence" value="ECO:0007669"/>
    <property type="project" value="UniProtKB-UniRule"/>
</dbReference>
<dbReference type="InterPro" id="IPR012795">
    <property type="entry name" value="tRNA_Ile_lys_synt_N"/>
</dbReference>
<evidence type="ECO:0000256" key="2">
    <source>
        <dbReference type="ARBA" id="ARBA00022694"/>
    </source>
</evidence>
<dbReference type="PANTHER" id="PTHR43033:SF1">
    <property type="entry name" value="TRNA(ILE)-LYSIDINE SYNTHASE-RELATED"/>
    <property type="match status" value="1"/>
</dbReference>
<dbReference type="InterPro" id="IPR014729">
    <property type="entry name" value="Rossmann-like_a/b/a_fold"/>
</dbReference>
<evidence type="ECO:0000256" key="5">
    <source>
        <dbReference type="ARBA" id="ARBA00048539"/>
    </source>
</evidence>
<dbReference type="Pfam" id="PF01171">
    <property type="entry name" value="ATP_bind_3"/>
    <property type="match status" value="2"/>
</dbReference>
<dbReference type="InterPro" id="IPR011063">
    <property type="entry name" value="TilS/TtcA_N"/>
</dbReference>
<comment type="similarity">
    <text evidence="6">Belongs to the tRNA(Ile)-lysidine synthase family.</text>
</comment>
<keyword evidence="4 6" id="KW-0067">ATP-binding</keyword>
<dbReference type="HAMAP" id="MF_01161">
    <property type="entry name" value="tRNA_Ile_lys_synt"/>
    <property type="match status" value="1"/>
</dbReference>
<dbReference type="CDD" id="cd01992">
    <property type="entry name" value="TilS_N"/>
    <property type="match status" value="1"/>
</dbReference>
<dbReference type="RefSeq" id="YP_009725364.1">
    <property type="nucleotide sequence ID" value="NC_045839.1"/>
</dbReference>
<dbReference type="GO" id="GO:0009507">
    <property type="term" value="C:chloroplast"/>
    <property type="evidence" value="ECO:0007669"/>
    <property type="project" value="UniProtKB-SubCell"/>
</dbReference>
<dbReference type="SUPFAM" id="SSF52402">
    <property type="entry name" value="Adenine nucleotide alpha hydrolases-like"/>
    <property type="match status" value="2"/>
</dbReference>
<evidence type="ECO:0000313" key="8">
    <source>
        <dbReference type="EMBL" id="QHO63870.1"/>
    </source>
</evidence>
<sequence length="708" mass="82867">MKQKTIELVNFLEHLINKKTLVKSNQSIILAISGGQDSISLLFIFIQLKNQWNWKLNIIYCNHLWQKDSFYTMLHLFKLAYLLNLPIYLAVTLQKVLTEQKARNWRSLTFQRITGFYLFSVIVTGHSKSDRIETGLFNLFRGSGTQGVGSLNWTKVILKNSFFKLNKTNLKKNYIEPETKTKVLSMLLKSSILTSETNPCASLKRKPLFASHKTVSFQTKFFSCGQFAPLPDKNKVFFLRTRRGIGLRALKSPILKGITSCLMRSIRFVKGAHTARAAFASSSFILKKKLMPDALFASHKIVSFQTKFFSCGQVTFEKKMFCLIIFYLEKKSDAPACHLLRTEKNWVQKETVLCEAKRGISHQAKGMLLSNQGVWQKAKGKEKKSLLENKKSSKGFLFSSGIRQPKPHIHNYPLNNNYCASYLKVSSHPFKIQHFNQLYSQVNIYNFVTDLTNTFAYINTNKKKKIQKDNVNTADFFIETIFLSRSFQNEYLLVRPFLSLTRFDLKKICNSWKIPLFPDQSNQKLKYQRNRIRKQILPALRFFFNPQIDTTLYQFIEILKSEQEYMDFITTRLVNEIQYKKQTIVELETSFINVLPLPIRRKVIKQFLEKILKKNTKFFDIEKFSQQIFMSKTMIKQEDALLSKKDQKKRNEKKITFLETNQIIQQDVLVNLINQNKGRYKIYKVIFFPKIATIFLQSHRTFFIKKNS</sequence>
<keyword evidence="1 6" id="KW-0436">Ligase</keyword>
<dbReference type="Gene3D" id="1.10.10.1360">
    <property type="entry name" value="tRNA (Ile)-lysidine synthase"/>
    <property type="match status" value="1"/>
</dbReference>
<keyword evidence="8" id="KW-0934">Plastid</keyword>
<evidence type="ECO:0000256" key="1">
    <source>
        <dbReference type="ARBA" id="ARBA00022598"/>
    </source>
</evidence>
<proteinExistence type="inferred from homology"/>
<accession>A0A6B9VPI1</accession>
<feature type="domain" description="tRNA(Ile)-lysidine/2-thiocytidine synthase N-terminal" evidence="7">
    <location>
        <begin position="28"/>
        <end position="158"/>
    </location>
</feature>
<geneLocation type="chloroplast" evidence="8"/>
<dbReference type="PANTHER" id="PTHR43033">
    <property type="entry name" value="TRNA(ILE)-LYSIDINE SYNTHASE-RELATED"/>
    <property type="match status" value="1"/>
</dbReference>
<keyword evidence="3 6" id="KW-0547">Nucleotide-binding</keyword>
<protein>
    <recommendedName>
        <fullName evidence="6">tRNA(Ile)-lysidine synthase, chloroplastic</fullName>
        <ecNumber evidence="6">6.3.4.19</ecNumber>
    </recommendedName>
    <alternativeName>
        <fullName evidence="6">tRNA(Ile)-2-lysyl-cytidine synthase</fullName>
    </alternativeName>
    <alternativeName>
        <fullName evidence="6">tRNA(Ile)-lysidine synthetase</fullName>
    </alternativeName>
</protein>
<keyword evidence="2 6" id="KW-0819">tRNA processing</keyword>
<dbReference type="GeneID" id="43960752"/>
<keyword evidence="8" id="KW-0150">Chloroplast</keyword>